<proteinExistence type="predicted"/>
<dbReference type="EMBL" id="PDCK01000043">
    <property type="protein sequence ID" value="PRQ34927.1"/>
    <property type="molecule type" value="Genomic_DNA"/>
</dbReference>
<reference evidence="1 2" key="1">
    <citation type="journal article" date="2018" name="Nat. Genet.">
        <title>The Rosa genome provides new insights in the design of modern roses.</title>
        <authorList>
            <person name="Bendahmane M."/>
        </authorList>
    </citation>
    <scope>NUCLEOTIDE SEQUENCE [LARGE SCALE GENOMIC DNA]</scope>
    <source>
        <strain evidence="2">cv. Old Blush</strain>
    </source>
</reference>
<comment type="caution">
    <text evidence="1">The sequence shown here is derived from an EMBL/GenBank/DDBJ whole genome shotgun (WGS) entry which is preliminary data.</text>
</comment>
<organism evidence="1 2">
    <name type="scientific">Rosa chinensis</name>
    <name type="common">China rose</name>
    <dbReference type="NCBI Taxonomy" id="74649"/>
    <lineage>
        <taxon>Eukaryota</taxon>
        <taxon>Viridiplantae</taxon>
        <taxon>Streptophyta</taxon>
        <taxon>Embryophyta</taxon>
        <taxon>Tracheophyta</taxon>
        <taxon>Spermatophyta</taxon>
        <taxon>Magnoliopsida</taxon>
        <taxon>eudicotyledons</taxon>
        <taxon>Gunneridae</taxon>
        <taxon>Pentapetalae</taxon>
        <taxon>rosids</taxon>
        <taxon>fabids</taxon>
        <taxon>Rosales</taxon>
        <taxon>Rosaceae</taxon>
        <taxon>Rosoideae</taxon>
        <taxon>Rosoideae incertae sedis</taxon>
        <taxon>Rosa</taxon>
    </lineage>
</organism>
<dbReference type="Gramene" id="PRQ34927">
    <property type="protein sequence ID" value="PRQ34927"/>
    <property type="gene ID" value="RchiOBHm_Chr5g0074491"/>
</dbReference>
<keyword evidence="2" id="KW-1185">Reference proteome</keyword>
<gene>
    <name evidence="1" type="ORF">RchiOBHm_Chr5g0074491</name>
</gene>
<evidence type="ECO:0000313" key="2">
    <source>
        <dbReference type="Proteomes" id="UP000238479"/>
    </source>
</evidence>
<accession>A0A2P6QL79</accession>
<evidence type="ECO:0000313" key="1">
    <source>
        <dbReference type="EMBL" id="PRQ34927.1"/>
    </source>
</evidence>
<protein>
    <submittedName>
        <fullName evidence="1">Uncharacterized protein</fullName>
    </submittedName>
</protein>
<dbReference type="Proteomes" id="UP000238479">
    <property type="component" value="Chromosome 5"/>
</dbReference>
<sequence length="50" mass="5489">MGCGLGFGRGIQASRILQVGMVGVVERFQDLWQRGFVREFPESVAARYGG</sequence>
<name>A0A2P6QL79_ROSCH</name>
<dbReference type="AlphaFoldDB" id="A0A2P6QL79"/>